<keyword evidence="4" id="KW-0472">Membrane</keyword>
<feature type="transmembrane region" description="Helical" evidence="4">
    <location>
        <begin position="414"/>
        <end position="433"/>
    </location>
</feature>
<accession>A0A7D9H0M1</accession>
<dbReference type="GO" id="GO:0022857">
    <property type="term" value="F:transmembrane transporter activity"/>
    <property type="evidence" value="ECO:0007669"/>
    <property type="project" value="InterPro"/>
</dbReference>
<feature type="transmembrane region" description="Helical" evidence="4">
    <location>
        <begin position="177"/>
        <end position="194"/>
    </location>
</feature>
<proteinExistence type="inferred from homology"/>
<evidence type="ECO:0000313" key="5">
    <source>
        <dbReference type="EMBL" id="VUG18722.1"/>
    </source>
</evidence>
<dbReference type="Gene3D" id="1.20.1250.20">
    <property type="entry name" value="MFS general substrate transporter like domains"/>
    <property type="match status" value="1"/>
</dbReference>
<dbReference type="Proteomes" id="UP000478008">
    <property type="component" value="Unassembled WGS sequence"/>
</dbReference>
<dbReference type="SUPFAM" id="SSF103473">
    <property type="entry name" value="MFS general substrate transporter"/>
    <property type="match status" value="1"/>
</dbReference>
<protein>
    <submittedName>
        <fullName evidence="5">DEBR0S4_00760g1_1</fullName>
    </submittedName>
</protein>
<evidence type="ECO:0000256" key="3">
    <source>
        <dbReference type="SAM" id="MobiDB-lite"/>
    </source>
</evidence>
<feature type="transmembrane region" description="Helical" evidence="4">
    <location>
        <begin position="454"/>
        <end position="472"/>
    </location>
</feature>
<feature type="transmembrane region" description="Helical" evidence="4">
    <location>
        <begin position="267"/>
        <end position="287"/>
    </location>
</feature>
<feature type="transmembrane region" description="Helical" evidence="4">
    <location>
        <begin position="235"/>
        <end position="255"/>
    </location>
</feature>
<dbReference type="PANTHER" id="PTHR11360">
    <property type="entry name" value="MONOCARBOXYLATE TRANSPORTER"/>
    <property type="match status" value="1"/>
</dbReference>
<dbReference type="PANTHER" id="PTHR11360:SF177">
    <property type="entry name" value="RIBOFLAVIN TRANSPORTER MCH5"/>
    <property type="match status" value="1"/>
</dbReference>
<keyword evidence="6" id="KW-1185">Reference proteome</keyword>
<dbReference type="GO" id="GO:0016020">
    <property type="term" value="C:membrane"/>
    <property type="evidence" value="ECO:0007669"/>
    <property type="project" value="UniProtKB-SubCell"/>
</dbReference>
<comment type="subcellular location">
    <subcellularLocation>
        <location evidence="1">Membrane</location>
        <topology evidence="1">Multi-pass membrane protein</topology>
    </subcellularLocation>
</comment>
<reference evidence="5 6" key="1">
    <citation type="submission" date="2019-07" db="EMBL/GenBank/DDBJ databases">
        <authorList>
            <person name="Friedrich A."/>
            <person name="Schacherer J."/>
        </authorList>
    </citation>
    <scope>NUCLEOTIDE SEQUENCE [LARGE SCALE GENOMIC DNA]</scope>
</reference>
<comment type="similarity">
    <text evidence="2">Belongs to the major facilitator superfamily. Monocarboxylate porter (TC 2.A.1.13) family.</text>
</comment>
<feature type="transmembrane region" description="Helical" evidence="4">
    <location>
        <begin position="358"/>
        <end position="375"/>
    </location>
</feature>
<feature type="transmembrane region" description="Helical" evidence="4">
    <location>
        <begin position="107"/>
        <end position="128"/>
    </location>
</feature>
<dbReference type="EMBL" id="CABFWN010000004">
    <property type="protein sequence ID" value="VUG18722.1"/>
    <property type="molecule type" value="Genomic_DNA"/>
</dbReference>
<feature type="transmembrane region" description="Helical" evidence="4">
    <location>
        <begin position="200"/>
        <end position="223"/>
    </location>
</feature>
<evidence type="ECO:0000313" key="6">
    <source>
        <dbReference type="Proteomes" id="UP000478008"/>
    </source>
</evidence>
<dbReference type="InterPro" id="IPR011701">
    <property type="entry name" value="MFS"/>
</dbReference>
<dbReference type="AlphaFoldDB" id="A0A7D9H0M1"/>
<feature type="compositionally biased region" description="Polar residues" evidence="3">
    <location>
        <begin position="58"/>
        <end position="89"/>
    </location>
</feature>
<gene>
    <name evidence="5" type="primary">MCH5</name>
    <name evidence="5" type="ORF">DEBR0S4_00760G</name>
</gene>
<sequence length="514" mass="55641">MSQTATSQASALTGMVGSAAISLNNLGNGPLSPVPSRTYQGVHGSSTGYRDGAGVNPLKNTKSEFSTATYRAKETQNPFRENNSGSDSGDLSELEEDYDYSIDKKKCWLVVFGSFMGLVPTWGLANSIGVLQTHILENELKGTDTTTVSWIFSIFLCLSMIASIFSGTYFDRNGSRLPIFVGTCLVVGSMFSVANCTKTWQFILAFGVCLGLGCGILGAPLIGAVPHYFPRNQRATALAVAGNGGCCGGLLIPLMLRTSYRTIGYAWSMRALGIISLICLSTAFFLVKERELVEKKPMSRLQVVKLYLTSSFDLNALFHDRKYLFNALGCVFSESTIVVASGYYSFICVKSGFSQSESFLFVTLMNAFAIPSRWISGIVADRWFGPYNVIIVLLCMTSVVEFVIWLPFKSSPVAIYLFSILYGITYGGIMSLIPSCCSQVVKAEKFGARYATQYAICGGTILGLMSAGSGIIGSGHNDVRNSAFVVYVALMGLIGALCYTITRTMCVGFRLKKF</sequence>
<evidence type="ECO:0000256" key="1">
    <source>
        <dbReference type="ARBA" id="ARBA00004141"/>
    </source>
</evidence>
<dbReference type="InterPro" id="IPR050327">
    <property type="entry name" value="Proton-linked_MCT"/>
</dbReference>
<evidence type="ECO:0000256" key="4">
    <source>
        <dbReference type="SAM" id="Phobius"/>
    </source>
</evidence>
<feature type="transmembrane region" description="Helical" evidence="4">
    <location>
        <begin position="323"/>
        <end position="346"/>
    </location>
</feature>
<dbReference type="Pfam" id="PF07690">
    <property type="entry name" value="MFS_1"/>
    <property type="match status" value="1"/>
</dbReference>
<feature type="region of interest" description="Disordered" evidence="3">
    <location>
        <begin position="32"/>
        <end position="92"/>
    </location>
</feature>
<organism evidence="5 6">
    <name type="scientific">Dekkera bruxellensis</name>
    <name type="common">Brettanomyces custersii</name>
    <dbReference type="NCBI Taxonomy" id="5007"/>
    <lineage>
        <taxon>Eukaryota</taxon>
        <taxon>Fungi</taxon>
        <taxon>Dikarya</taxon>
        <taxon>Ascomycota</taxon>
        <taxon>Saccharomycotina</taxon>
        <taxon>Pichiomycetes</taxon>
        <taxon>Pichiales</taxon>
        <taxon>Pichiaceae</taxon>
        <taxon>Brettanomyces</taxon>
    </lineage>
</organism>
<feature type="transmembrane region" description="Helical" evidence="4">
    <location>
        <begin position="387"/>
        <end position="408"/>
    </location>
</feature>
<name>A0A7D9H0M1_DEKBR</name>
<dbReference type="InterPro" id="IPR036259">
    <property type="entry name" value="MFS_trans_sf"/>
</dbReference>
<dbReference type="GO" id="GO:0032218">
    <property type="term" value="P:riboflavin transport"/>
    <property type="evidence" value="ECO:0007669"/>
    <property type="project" value="TreeGrafter"/>
</dbReference>
<feature type="transmembrane region" description="Helical" evidence="4">
    <location>
        <begin position="484"/>
        <end position="502"/>
    </location>
</feature>
<keyword evidence="4" id="KW-0812">Transmembrane</keyword>
<feature type="compositionally biased region" description="Polar residues" evidence="3">
    <location>
        <begin position="35"/>
        <end position="48"/>
    </location>
</feature>
<evidence type="ECO:0000256" key="2">
    <source>
        <dbReference type="ARBA" id="ARBA00006727"/>
    </source>
</evidence>
<keyword evidence="4" id="KW-1133">Transmembrane helix</keyword>
<feature type="transmembrane region" description="Helical" evidence="4">
    <location>
        <begin position="148"/>
        <end position="170"/>
    </location>
</feature>